<dbReference type="Pfam" id="PF04978">
    <property type="entry name" value="MST"/>
    <property type="match status" value="1"/>
</dbReference>
<keyword evidence="2" id="KW-1185">Reference proteome</keyword>
<dbReference type="OrthoDB" id="4548523at2"/>
<evidence type="ECO:0000313" key="2">
    <source>
        <dbReference type="Proteomes" id="UP000013167"/>
    </source>
</evidence>
<gene>
    <name evidence="1" type="ORF">BN10_1100007</name>
</gene>
<dbReference type="AlphaFoldDB" id="N0DXG6"/>
<evidence type="ECO:0000313" key="1">
    <source>
        <dbReference type="EMBL" id="CCH68668.1"/>
    </source>
</evidence>
<dbReference type="InterPro" id="IPR007061">
    <property type="entry name" value="MST-like"/>
</dbReference>
<dbReference type="SUPFAM" id="SSF109854">
    <property type="entry name" value="DinB/YfiT-like putative metalloenzymes"/>
    <property type="match status" value="1"/>
</dbReference>
<proteinExistence type="predicted"/>
<dbReference type="InterPro" id="IPR034660">
    <property type="entry name" value="DinB/YfiT-like"/>
</dbReference>
<dbReference type="Proteomes" id="UP000013167">
    <property type="component" value="Unassembled WGS sequence"/>
</dbReference>
<reference evidence="1 2" key="1">
    <citation type="journal article" date="2013" name="ISME J.">
        <title>A metabolic model for members of the genus Tetrasphaera involved in enhanced biological phosphorus removal.</title>
        <authorList>
            <person name="Kristiansen R."/>
            <person name="Nguyen H.T.T."/>
            <person name="Saunders A.M."/>
            <person name="Nielsen J.L."/>
            <person name="Wimmer R."/>
            <person name="Le V.Q."/>
            <person name="McIlroy S.J."/>
            <person name="Petrovski S."/>
            <person name="Seviour R.J."/>
            <person name="Calteau A."/>
            <person name="Nielsen K.L."/>
            <person name="Nielsen P.H."/>
        </authorList>
    </citation>
    <scope>NUCLEOTIDE SEQUENCE [LARGE SCALE GENOMIC DNA]</scope>
    <source>
        <strain evidence="1 2">Lp2</strain>
    </source>
</reference>
<protein>
    <recommendedName>
        <fullName evidence="3">Mini-circle protein</fullName>
    </recommendedName>
</protein>
<dbReference type="STRING" id="1193181.BN10_1100007"/>
<sequence length="190" mass="21173">MSESTPPWEPPKHGTDTEQVLASIERMRATFRWKADGLDAPALAHRVGASALTLGGLLKHLAIVEDHYFTNLFAGEGYPAVWGELGHDESEDWEFRTAATDSPEVLYDLYDEAVERSRSAIAKVLVAGDLDQRVDMGRPEWQPSLRAVLCGLIEEYGRHTGHADLIREDIDGRVGEDPPSHWRTRIFPAA</sequence>
<dbReference type="HOGENOM" id="CLU_097062_2_0_11"/>
<accession>N0DXG6</accession>
<comment type="caution">
    <text evidence="1">The sequence shown here is derived from an EMBL/GenBank/DDBJ whole genome shotgun (WGS) entry which is preliminary data.</text>
</comment>
<evidence type="ECO:0008006" key="3">
    <source>
        <dbReference type="Google" id="ProtNLM"/>
    </source>
</evidence>
<dbReference type="Gene3D" id="1.20.120.450">
    <property type="entry name" value="dinb family like domain"/>
    <property type="match status" value="1"/>
</dbReference>
<dbReference type="EMBL" id="CAIZ01000014">
    <property type="protein sequence ID" value="CCH68668.1"/>
    <property type="molecule type" value="Genomic_DNA"/>
</dbReference>
<dbReference type="RefSeq" id="WP_010851567.1">
    <property type="nucleotide sequence ID" value="NZ_HF570956.1"/>
</dbReference>
<name>N0DXG6_9MICO</name>
<organism evidence="1 2">
    <name type="scientific">Phycicoccus elongatus Lp2</name>
    <dbReference type="NCBI Taxonomy" id="1193181"/>
    <lineage>
        <taxon>Bacteria</taxon>
        <taxon>Bacillati</taxon>
        <taxon>Actinomycetota</taxon>
        <taxon>Actinomycetes</taxon>
        <taxon>Micrococcales</taxon>
        <taxon>Intrasporangiaceae</taxon>
        <taxon>Phycicoccus</taxon>
    </lineage>
</organism>
<dbReference type="eggNOG" id="COG2318">
    <property type="taxonomic scope" value="Bacteria"/>
</dbReference>